<keyword evidence="3" id="KW-1185">Reference proteome</keyword>
<dbReference type="SUPFAM" id="SSF54001">
    <property type="entry name" value="Cysteine proteinases"/>
    <property type="match status" value="1"/>
</dbReference>
<dbReference type="RefSeq" id="WP_092849072.1">
    <property type="nucleotide sequence ID" value="NZ_FOMI01000002.1"/>
</dbReference>
<gene>
    <name evidence="2" type="ORF">SAMN04487987_102121</name>
</gene>
<dbReference type="EMBL" id="FOMI01000002">
    <property type="protein sequence ID" value="SFC94344.1"/>
    <property type="molecule type" value="Genomic_DNA"/>
</dbReference>
<evidence type="ECO:0000313" key="3">
    <source>
        <dbReference type="Proteomes" id="UP000199439"/>
    </source>
</evidence>
<keyword evidence="1" id="KW-0732">Signal</keyword>
<dbReference type="Gene3D" id="3.90.1720.10">
    <property type="entry name" value="endopeptidase domain like (from Nostoc punctiforme)"/>
    <property type="match status" value="1"/>
</dbReference>
<dbReference type="AlphaFoldDB" id="A0A1I1N9D7"/>
<dbReference type="PROSITE" id="PS51257">
    <property type="entry name" value="PROKAR_LIPOPROTEIN"/>
    <property type="match status" value="1"/>
</dbReference>
<dbReference type="InterPro" id="IPR038765">
    <property type="entry name" value="Papain-like_cys_pep_sf"/>
</dbReference>
<accession>A0A1I1N9D7</accession>
<dbReference type="InterPro" id="IPR024453">
    <property type="entry name" value="Peptidase_C92"/>
</dbReference>
<dbReference type="Proteomes" id="UP000199439">
    <property type="component" value="Unassembled WGS sequence"/>
</dbReference>
<dbReference type="STRING" id="870482.SAMN04487987_102121"/>
<feature type="signal peptide" evidence="1">
    <location>
        <begin position="1"/>
        <end position="25"/>
    </location>
</feature>
<dbReference type="Pfam" id="PF05708">
    <property type="entry name" value="Peptidase_C92"/>
    <property type="match status" value="1"/>
</dbReference>
<name>A0A1I1N9D7_9FLAO</name>
<sequence>MTHTKPKLIYFLFSVILLFTSCKNANKSIDFELQDGDLLFQDTGTDAIDNAIKSVTATAFAKNYSHVGIAMQTQGNWFVLEAIPEKGITKTPIQDFLNRNKNDQNKSRTTVARLDENYGQYIPKAIEYGLKRLGLPYDKVFLWDDTSYYCSELVYKMFSYQDLKNNPTPFKNQPMTFKDSTGKTATGWIDYYKQLNQPIPEGDIGTNPNLMAGSPHVTFIHDYSK</sequence>
<proteinExistence type="predicted"/>
<dbReference type="OrthoDB" id="195541at2"/>
<protein>
    <submittedName>
        <fullName evidence="2">Permuted papain-like amidase enzyme, YaeF/YiiX, C92 family</fullName>
    </submittedName>
</protein>
<organism evidence="2 3">
    <name type="scientific">Algibacter pectinivorans</name>
    <dbReference type="NCBI Taxonomy" id="870482"/>
    <lineage>
        <taxon>Bacteria</taxon>
        <taxon>Pseudomonadati</taxon>
        <taxon>Bacteroidota</taxon>
        <taxon>Flavobacteriia</taxon>
        <taxon>Flavobacteriales</taxon>
        <taxon>Flavobacteriaceae</taxon>
        <taxon>Algibacter</taxon>
    </lineage>
</organism>
<evidence type="ECO:0000313" key="2">
    <source>
        <dbReference type="EMBL" id="SFC94344.1"/>
    </source>
</evidence>
<feature type="chain" id="PRO_5011704222" evidence="1">
    <location>
        <begin position="26"/>
        <end position="225"/>
    </location>
</feature>
<reference evidence="3" key="1">
    <citation type="submission" date="2016-10" db="EMBL/GenBank/DDBJ databases">
        <authorList>
            <person name="Varghese N."/>
            <person name="Submissions S."/>
        </authorList>
    </citation>
    <scope>NUCLEOTIDE SEQUENCE [LARGE SCALE GENOMIC DNA]</scope>
    <source>
        <strain evidence="3">DSM 25730</strain>
    </source>
</reference>
<evidence type="ECO:0000256" key="1">
    <source>
        <dbReference type="SAM" id="SignalP"/>
    </source>
</evidence>